<gene>
    <name evidence="12" type="primary">vpsO</name>
    <name evidence="12" type="ORF">GCM10009114_36340</name>
</gene>
<evidence type="ECO:0000256" key="7">
    <source>
        <dbReference type="ARBA" id="ARBA00023136"/>
    </source>
</evidence>
<keyword evidence="13" id="KW-1185">Reference proteome</keyword>
<dbReference type="EMBL" id="BAAAFD010000019">
    <property type="protein sequence ID" value="GAA0860175.1"/>
    <property type="molecule type" value="Genomic_DNA"/>
</dbReference>
<dbReference type="Pfam" id="PF02706">
    <property type="entry name" value="Wzz"/>
    <property type="match status" value="1"/>
</dbReference>
<evidence type="ECO:0000256" key="5">
    <source>
        <dbReference type="ARBA" id="ARBA00022840"/>
    </source>
</evidence>
<evidence type="ECO:0000256" key="1">
    <source>
        <dbReference type="ARBA" id="ARBA00004651"/>
    </source>
</evidence>
<dbReference type="PANTHER" id="PTHR32309">
    <property type="entry name" value="TYROSINE-PROTEIN KINASE"/>
    <property type="match status" value="1"/>
</dbReference>
<evidence type="ECO:0000259" key="10">
    <source>
        <dbReference type="Pfam" id="PF02706"/>
    </source>
</evidence>
<evidence type="ECO:0000256" key="6">
    <source>
        <dbReference type="ARBA" id="ARBA00022989"/>
    </source>
</evidence>
<feature type="coiled-coil region" evidence="8">
    <location>
        <begin position="276"/>
        <end position="377"/>
    </location>
</feature>
<comment type="caution">
    <text evidence="12">The sequence shown here is derived from an EMBL/GenBank/DDBJ whole genome shotgun (WGS) entry which is preliminary data.</text>
</comment>
<dbReference type="RefSeq" id="WP_343862568.1">
    <property type="nucleotide sequence ID" value="NZ_BAAAFD010000019.1"/>
</dbReference>
<feature type="domain" description="Polysaccharide chain length determinant N-terminal" evidence="10">
    <location>
        <begin position="14"/>
        <end position="103"/>
    </location>
</feature>
<dbReference type="SUPFAM" id="SSF52540">
    <property type="entry name" value="P-loop containing nucleoside triphosphate hydrolases"/>
    <property type="match status" value="1"/>
</dbReference>
<reference evidence="13" key="1">
    <citation type="journal article" date="2019" name="Int. J. Syst. Evol. Microbiol.">
        <title>The Global Catalogue of Microorganisms (GCM) 10K type strain sequencing project: providing services to taxonomists for standard genome sequencing and annotation.</title>
        <authorList>
            <consortium name="The Broad Institute Genomics Platform"/>
            <consortium name="The Broad Institute Genome Sequencing Center for Infectious Disease"/>
            <person name="Wu L."/>
            <person name="Ma J."/>
        </authorList>
    </citation>
    <scope>NUCLEOTIDE SEQUENCE [LARGE SCALE GENOMIC DNA]</scope>
    <source>
        <strain evidence="13">JCM 15896</strain>
    </source>
</reference>
<dbReference type="Proteomes" id="UP001500359">
    <property type="component" value="Unassembled WGS sequence"/>
</dbReference>
<evidence type="ECO:0000313" key="13">
    <source>
        <dbReference type="Proteomes" id="UP001500359"/>
    </source>
</evidence>
<dbReference type="InterPro" id="IPR005702">
    <property type="entry name" value="Wzc-like_C"/>
</dbReference>
<dbReference type="InterPro" id="IPR050445">
    <property type="entry name" value="Bact_polysacc_biosynth/exp"/>
</dbReference>
<evidence type="ECO:0000256" key="8">
    <source>
        <dbReference type="SAM" id="Coils"/>
    </source>
</evidence>
<keyword evidence="4" id="KW-0547">Nucleotide-binding</keyword>
<dbReference type="InterPro" id="IPR032807">
    <property type="entry name" value="GNVR"/>
</dbReference>
<dbReference type="Gene3D" id="3.40.50.300">
    <property type="entry name" value="P-loop containing nucleotide triphosphate hydrolases"/>
    <property type="match status" value="1"/>
</dbReference>
<comment type="subcellular location">
    <subcellularLocation>
        <location evidence="1">Cell membrane</location>
        <topology evidence="1">Multi-pass membrane protein</topology>
    </subcellularLocation>
</comment>
<protein>
    <submittedName>
        <fullName evidence="12">Exopolysaccharide regulatory tyrosine autokinase VpsO</fullName>
    </submittedName>
</protein>
<organism evidence="12 13">
    <name type="scientific">Aliiglaciecola litoralis</name>
    <dbReference type="NCBI Taxonomy" id="582857"/>
    <lineage>
        <taxon>Bacteria</taxon>
        <taxon>Pseudomonadati</taxon>
        <taxon>Pseudomonadota</taxon>
        <taxon>Gammaproteobacteria</taxon>
        <taxon>Alteromonadales</taxon>
        <taxon>Alteromonadaceae</taxon>
        <taxon>Aliiglaciecola</taxon>
    </lineage>
</organism>
<dbReference type="PANTHER" id="PTHR32309:SF13">
    <property type="entry name" value="FERRIC ENTEROBACTIN TRANSPORT PROTEIN FEPE"/>
    <property type="match status" value="1"/>
</dbReference>
<dbReference type="InterPro" id="IPR027417">
    <property type="entry name" value="P-loop_NTPase"/>
</dbReference>
<proteinExistence type="predicted"/>
<name>A0ABP3X6H5_9ALTE</name>
<feature type="transmembrane region" description="Helical" evidence="9">
    <location>
        <begin position="29"/>
        <end position="46"/>
    </location>
</feature>
<evidence type="ECO:0000313" key="12">
    <source>
        <dbReference type="EMBL" id="GAA0860175.1"/>
    </source>
</evidence>
<evidence type="ECO:0000256" key="2">
    <source>
        <dbReference type="ARBA" id="ARBA00022475"/>
    </source>
</evidence>
<dbReference type="Pfam" id="PF13807">
    <property type="entry name" value="GNVR"/>
    <property type="match status" value="1"/>
</dbReference>
<keyword evidence="8" id="KW-0175">Coiled coil</keyword>
<accession>A0ABP3X6H5</accession>
<dbReference type="NCBIfam" id="TIGR01007">
    <property type="entry name" value="eps_fam"/>
    <property type="match status" value="1"/>
</dbReference>
<sequence length="690" mass="77914">MSNVEEYEKQQEVSFDVADLFSFLWQKKFHIMLTVTILVSVGFYYVKKIPKTYLASSTLLLDDRSGGVNLTGLAALTGRGPSKMDTHIEFIRSKQFITSVVQSMDLHKEPEFIPEFGSSAGKPDLAHAVDVVIEDLSLSHLNETDMLKVSFVSKSPEIAARLVNQIGPMFFAFQSVKSRERAEIASRWLNSQVDAIQGTLTESETKLQQFLEENELVDLASQLGLVQSEISTLMREQLLNDKVVNEVKSVVNQANKVIDKPELLMGIPQIANSTVIIEMRKRIMEQERLLSEISKRYKHKHYRHITAVSQLKEIKLELANALQQAVESLKREYEVLLERKASLEASLVEAKKQHSKLGRLEITLTKLKRELESNQKLYEAFLSRLQETELLKDIEQQGNYAVIDYAAVPKRPFKPNVGLSLIVIVLLSTVFSTGVWLIVHLLSDKRSKVRQLLRSLDVPVLAEFPKLNKKQQNLSSETLFDDRKQYFAYSESVRSLRTVLLVNKSDEQDENRIIAVTRVSAEQKKSGLVVQLADSFSRLEKTLLIDADLRSPSIAKMFKLPNEKAGLTSLLSRRARLSECIYRPANTPLLVMTGGPVPADPLVYLAKQRFASFIEKLSIINERLVIDLPAINAYSDALVVSKLANAVVLECDIENIVVEELLMSVQRLQESGCPLMGVVLTNVKSKRKYK</sequence>
<keyword evidence="5" id="KW-0067">ATP-binding</keyword>
<keyword evidence="3 9" id="KW-0812">Transmembrane</keyword>
<dbReference type="CDD" id="cd05387">
    <property type="entry name" value="BY-kinase"/>
    <property type="match status" value="1"/>
</dbReference>
<feature type="domain" description="Tyrosine-protein kinase G-rich" evidence="11">
    <location>
        <begin position="366"/>
        <end position="438"/>
    </location>
</feature>
<keyword evidence="6 9" id="KW-1133">Transmembrane helix</keyword>
<evidence type="ECO:0000256" key="9">
    <source>
        <dbReference type="SAM" id="Phobius"/>
    </source>
</evidence>
<keyword evidence="2" id="KW-1003">Cell membrane</keyword>
<feature type="transmembrane region" description="Helical" evidence="9">
    <location>
        <begin position="419"/>
        <end position="442"/>
    </location>
</feature>
<evidence type="ECO:0000259" key="11">
    <source>
        <dbReference type="Pfam" id="PF13807"/>
    </source>
</evidence>
<evidence type="ECO:0000256" key="4">
    <source>
        <dbReference type="ARBA" id="ARBA00022741"/>
    </source>
</evidence>
<dbReference type="InterPro" id="IPR003856">
    <property type="entry name" value="LPS_length_determ_N"/>
</dbReference>
<evidence type="ECO:0000256" key="3">
    <source>
        <dbReference type="ARBA" id="ARBA00022692"/>
    </source>
</evidence>
<keyword evidence="7 9" id="KW-0472">Membrane</keyword>